<feature type="signal peptide" evidence="2">
    <location>
        <begin position="1"/>
        <end position="22"/>
    </location>
</feature>
<dbReference type="Proteomes" id="UP000283269">
    <property type="component" value="Unassembled WGS sequence"/>
</dbReference>
<keyword evidence="5" id="KW-1185">Reference proteome</keyword>
<evidence type="ECO:0000259" key="3">
    <source>
        <dbReference type="Pfam" id="PF09423"/>
    </source>
</evidence>
<reference evidence="4 5" key="1">
    <citation type="journal article" date="2018" name="Evol. Lett.">
        <title>Horizontal gene cluster transfer increased hallucinogenic mushroom diversity.</title>
        <authorList>
            <person name="Reynolds H.T."/>
            <person name="Vijayakumar V."/>
            <person name="Gluck-Thaler E."/>
            <person name="Korotkin H.B."/>
            <person name="Matheny P.B."/>
            <person name="Slot J.C."/>
        </authorList>
    </citation>
    <scope>NUCLEOTIDE SEQUENCE [LARGE SCALE GENOMIC DNA]</scope>
    <source>
        <strain evidence="4 5">2631</strain>
    </source>
</reference>
<feature type="region of interest" description="Disordered" evidence="1">
    <location>
        <begin position="32"/>
        <end position="52"/>
    </location>
</feature>
<dbReference type="InterPro" id="IPR038607">
    <property type="entry name" value="PhoD-like_sf"/>
</dbReference>
<dbReference type="Pfam" id="PF09423">
    <property type="entry name" value="PhoD"/>
    <property type="match status" value="1"/>
</dbReference>
<protein>
    <recommendedName>
        <fullName evidence="3">PhoD-like phosphatase metallophosphatase domain-containing protein</fullName>
    </recommendedName>
</protein>
<evidence type="ECO:0000313" key="4">
    <source>
        <dbReference type="EMBL" id="PPQ90134.1"/>
    </source>
</evidence>
<dbReference type="InterPro" id="IPR029052">
    <property type="entry name" value="Metallo-depent_PP-like"/>
</dbReference>
<dbReference type="EMBL" id="NHYD01001698">
    <property type="protein sequence ID" value="PPQ90134.1"/>
    <property type="molecule type" value="Genomic_DNA"/>
</dbReference>
<proteinExistence type="predicted"/>
<evidence type="ECO:0000256" key="2">
    <source>
        <dbReference type="SAM" id="SignalP"/>
    </source>
</evidence>
<dbReference type="PANTHER" id="PTHR43606:SF2">
    <property type="entry name" value="ALKALINE PHOSPHATASE FAMILY PROTEIN (AFU_ORTHOLOGUE AFUA_5G03860)"/>
    <property type="match status" value="1"/>
</dbReference>
<dbReference type="AlphaFoldDB" id="A0A409XHA8"/>
<dbReference type="PANTHER" id="PTHR43606">
    <property type="entry name" value="PHOSPHATASE, PUTATIVE (AFU_ORTHOLOGUE AFUA_6G08710)-RELATED"/>
    <property type="match status" value="1"/>
</dbReference>
<feature type="domain" description="PhoD-like phosphatase metallophosphatase" evidence="3">
    <location>
        <begin position="263"/>
        <end position="509"/>
    </location>
</feature>
<gene>
    <name evidence="4" type="ORF">CVT25_012303</name>
</gene>
<feature type="chain" id="PRO_5019033716" description="PhoD-like phosphatase metallophosphatase domain-containing protein" evidence="2">
    <location>
        <begin position="23"/>
        <end position="615"/>
    </location>
</feature>
<dbReference type="Gene3D" id="3.60.21.70">
    <property type="entry name" value="PhoD-like phosphatase"/>
    <property type="match status" value="1"/>
</dbReference>
<dbReference type="OrthoDB" id="2100241at2759"/>
<accession>A0A409XHA8</accession>
<dbReference type="InterPro" id="IPR018946">
    <property type="entry name" value="PhoD-like_MPP"/>
</dbReference>
<dbReference type="SUPFAM" id="SSF56300">
    <property type="entry name" value="Metallo-dependent phosphatases"/>
    <property type="match status" value="1"/>
</dbReference>
<dbReference type="STRING" id="93625.A0A409XHA8"/>
<sequence length="615" mass="68914">MFFYKSLARPLIPASYVLYVLTTLLCPVTDPNQPPPSNWHEKNAQPQPKQKRASSPLSVVLFSLPSPSRFLTSINLAINTLLLAASADLATTPFFDTASDVVFTRVGAVYPDSVKVLVRYPSPNDTLTLLYRESNSSLPWKTGPTLNLTENSDWAESVRIAGLWPSTSYQYVIADSNNTALNNLGPIQFRTFPDSRLHAASHFRFLATSCITPNFPYGGPFNRRTIAGFDRLADYLHSARQPLVQESLSLNDTAAHNLTQPSPIEFLLFLGDFIYADVPTYIGDDQEAYRRLYRRNYASPSFKKVYEQLPIFYAYDDHEFVNNYGGNSLDVPPFENASNAYNIYAGNTNYDPIHPGENFYDFQHGDVAFFVMDTRRYRSPPAAITTATATATSTDEPEPYRTMLGDSQLTALYAWLHRVNTTHPFKFIVSSVPFTSLWTHDAQVDSWAGYAAEKAALLATFHTVPNLVVISGDRHEFGALEFASSNPEHHVVREFSTSPLNMFYIPFVHTLQERSKAFFTRNATNGNGTEEVPYEKTIAYIPTGNVKWSAFEVDTRDIEKPTLRLETVIDGKPAYHLEIIGTPVRPPAAVGLGSLVTTNVKGLFDRIGLRPTKWF</sequence>
<dbReference type="CDD" id="cd07389">
    <property type="entry name" value="MPP_PhoD"/>
    <property type="match status" value="1"/>
</dbReference>
<name>A0A409XHA8_PSICY</name>
<evidence type="ECO:0000256" key="1">
    <source>
        <dbReference type="SAM" id="MobiDB-lite"/>
    </source>
</evidence>
<comment type="caution">
    <text evidence="4">The sequence shown here is derived from an EMBL/GenBank/DDBJ whole genome shotgun (WGS) entry which is preliminary data.</text>
</comment>
<evidence type="ECO:0000313" key="5">
    <source>
        <dbReference type="Proteomes" id="UP000283269"/>
    </source>
</evidence>
<organism evidence="4 5">
    <name type="scientific">Psilocybe cyanescens</name>
    <dbReference type="NCBI Taxonomy" id="93625"/>
    <lineage>
        <taxon>Eukaryota</taxon>
        <taxon>Fungi</taxon>
        <taxon>Dikarya</taxon>
        <taxon>Basidiomycota</taxon>
        <taxon>Agaricomycotina</taxon>
        <taxon>Agaricomycetes</taxon>
        <taxon>Agaricomycetidae</taxon>
        <taxon>Agaricales</taxon>
        <taxon>Agaricineae</taxon>
        <taxon>Strophariaceae</taxon>
        <taxon>Psilocybe</taxon>
    </lineage>
</organism>
<dbReference type="InterPro" id="IPR052900">
    <property type="entry name" value="Phospholipid_Metab_Enz"/>
</dbReference>
<keyword evidence="2" id="KW-0732">Signal</keyword>
<dbReference type="InParanoid" id="A0A409XHA8"/>